<dbReference type="InterPro" id="IPR023166">
    <property type="entry name" value="BaiN-like_dom_sf"/>
</dbReference>
<comment type="cofactor">
    <cofactor evidence="1">
        <name>FAD</name>
        <dbReference type="ChEBI" id="CHEBI:57692"/>
    </cofactor>
</comment>
<evidence type="ECO:0000256" key="3">
    <source>
        <dbReference type="ARBA" id="ARBA00022827"/>
    </source>
</evidence>
<keyword evidence="2" id="KW-0285">Flavoprotein</keyword>
<feature type="domain" description="RsdA/BaiN/AoA(So)-like Rossmann fold-like" evidence="4">
    <location>
        <begin position="18"/>
        <end position="423"/>
    </location>
</feature>
<accession>A0A1F6FPA9</accession>
<name>A0A1F6FPA9_9BACT</name>
<dbReference type="InterPro" id="IPR055178">
    <property type="entry name" value="RsdA/BaiN/AoA(So)-like_dom"/>
</dbReference>
<dbReference type="Pfam" id="PF22780">
    <property type="entry name" value="HI0933_like_1st"/>
    <property type="match status" value="1"/>
</dbReference>
<dbReference type="InterPro" id="IPR057661">
    <property type="entry name" value="RsdA/BaiN/AoA(So)_Rossmann"/>
</dbReference>
<evidence type="ECO:0008006" key="8">
    <source>
        <dbReference type="Google" id="ProtNLM"/>
    </source>
</evidence>
<evidence type="ECO:0000313" key="6">
    <source>
        <dbReference type="EMBL" id="OGG87689.1"/>
    </source>
</evidence>
<dbReference type="NCBIfam" id="TIGR00275">
    <property type="entry name" value="aminoacetone oxidase family FAD-binding enzyme"/>
    <property type="match status" value="1"/>
</dbReference>
<evidence type="ECO:0000256" key="1">
    <source>
        <dbReference type="ARBA" id="ARBA00001974"/>
    </source>
</evidence>
<dbReference type="InterPro" id="IPR004792">
    <property type="entry name" value="BaiN-like"/>
</dbReference>
<comment type="caution">
    <text evidence="6">The sequence shown here is derived from an EMBL/GenBank/DDBJ whole genome shotgun (WGS) entry which is preliminary data.</text>
</comment>
<dbReference type="PANTHER" id="PTHR42887:SF2">
    <property type="entry name" value="OS12G0638800 PROTEIN"/>
    <property type="match status" value="1"/>
</dbReference>
<gene>
    <name evidence="6" type="ORF">A2592_00945</name>
</gene>
<dbReference type="Pfam" id="PF03486">
    <property type="entry name" value="HI0933_like"/>
    <property type="match status" value="1"/>
</dbReference>
<dbReference type="Gene3D" id="3.50.50.60">
    <property type="entry name" value="FAD/NAD(P)-binding domain"/>
    <property type="match status" value="1"/>
</dbReference>
<feature type="domain" description="RsdA/BaiN/AoA(So)-like insert" evidence="5">
    <location>
        <begin position="210"/>
        <end position="370"/>
    </location>
</feature>
<evidence type="ECO:0000259" key="5">
    <source>
        <dbReference type="Pfam" id="PF22780"/>
    </source>
</evidence>
<dbReference type="SUPFAM" id="SSF51905">
    <property type="entry name" value="FAD/NAD(P)-binding domain"/>
    <property type="match status" value="1"/>
</dbReference>
<dbReference type="SUPFAM" id="SSF160996">
    <property type="entry name" value="HI0933 insert domain-like"/>
    <property type="match status" value="1"/>
</dbReference>
<dbReference type="PRINTS" id="PR00411">
    <property type="entry name" value="PNDRDTASEI"/>
</dbReference>
<evidence type="ECO:0000259" key="4">
    <source>
        <dbReference type="Pfam" id="PF03486"/>
    </source>
</evidence>
<organism evidence="6 7">
    <name type="scientific">Candidatus Kaiserbacteria bacterium RIFOXYD1_FULL_42_15</name>
    <dbReference type="NCBI Taxonomy" id="1798532"/>
    <lineage>
        <taxon>Bacteria</taxon>
        <taxon>Candidatus Kaiseribacteriota</taxon>
    </lineage>
</organism>
<sequence>MTKLIKKIKESKDKKVWDVVVLGGGPAGMMTAATVAARGKQVLLLEKNNSLGKKLLITGGGRCNVTNNKPVVREMLKNYQTAGKFLFSTFDQHGVTETIEWFTNRAVSLKEENSGRMFPVSDSAQSIWDALYKDLQKFNVEIRTRQTVTGIIHDDDEHRFTIQLSNKNSILAHSCVVATGGTSRPETGSTGEGFSWLASFGHTIRTNDYALVPIALKDEWVKSLGGVSLEKVKLTLLADDKKHSVYTGKLLFTHFGISGPMILNMSRTVGDVLQHSTATLALDIMPELDAGALRIKLQELLVTESNRKLKNVLAKLIPSALVTPLLTLAKIDGETPSHSVRSAARTSLVARMKSIVLTVDHLLGAEKAIITDGGVTLTEIDFKNIESRLVPGLYIVGDLLDINRPSGGYSLQICWSTGYVAGMHA</sequence>
<dbReference type="PRINTS" id="PR00368">
    <property type="entry name" value="FADPNR"/>
</dbReference>
<evidence type="ECO:0000256" key="2">
    <source>
        <dbReference type="ARBA" id="ARBA00022630"/>
    </source>
</evidence>
<dbReference type="Gene3D" id="1.10.8.260">
    <property type="entry name" value="HI0933 insert domain-like"/>
    <property type="match status" value="1"/>
</dbReference>
<keyword evidence="3" id="KW-0274">FAD</keyword>
<dbReference type="AlphaFoldDB" id="A0A1F6FPA9"/>
<proteinExistence type="predicted"/>
<dbReference type="EMBL" id="MFMT01000043">
    <property type="protein sequence ID" value="OGG87689.1"/>
    <property type="molecule type" value="Genomic_DNA"/>
</dbReference>
<dbReference type="InterPro" id="IPR036188">
    <property type="entry name" value="FAD/NAD-bd_sf"/>
</dbReference>
<protein>
    <recommendedName>
        <fullName evidence="8">Flavoprotein</fullName>
    </recommendedName>
</protein>
<evidence type="ECO:0000313" key="7">
    <source>
        <dbReference type="Proteomes" id="UP000179230"/>
    </source>
</evidence>
<reference evidence="6 7" key="1">
    <citation type="journal article" date="2016" name="Nat. Commun.">
        <title>Thousands of microbial genomes shed light on interconnected biogeochemical processes in an aquifer system.</title>
        <authorList>
            <person name="Anantharaman K."/>
            <person name="Brown C.T."/>
            <person name="Hug L.A."/>
            <person name="Sharon I."/>
            <person name="Castelle C.J."/>
            <person name="Probst A.J."/>
            <person name="Thomas B.C."/>
            <person name="Singh A."/>
            <person name="Wilkins M.J."/>
            <person name="Karaoz U."/>
            <person name="Brodie E.L."/>
            <person name="Williams K.H."/>
            <person name="Hubbard S.S."/>
            <person name="Banfield J.F."/>
        </authorList>
    </citation>
    <scope>NUCLEOTIDE SEQUENCE [LARGE SCALE GENOMIC DNA]</scope>
</reference>
<dbReference type="Gene3D" id="2.40.30.10">
    <property type="entry name" value="Translation factors"/>
    <property type="match status" value="1"/>
</dbReference>
<dbReference type="PANTHER" id="PTHR42887">
    <property type="entry name" value="OS12G0638800 PROTEIN"/>
    <property type="match status" value="1"/>
</dbReference>
<dbReference type="Proteomes" id="UP000179230">
    <property type="component" value="Unassembled WGS sequence"/>
</dbReference>